<evidence type="ECO:0000313" key="3">
    <source>
        <dbReference type="Proteomes" id="UP000801492"/>
    </source>
</evidence>
<reference evidence="2" key="1">
    <citation type="submission" date="2019-08" db="EMBL/GenBank/DDBJ databases">
        <title>The genome of the North American firefly Photinus pyralis.</title>
        <authorList>
            <consortium name="Photinus pyralis genome working group"/>
            <person name="Fallon T.R."/>
            <person name="Sander Lower S.E."/>
            <person name="Weng J.-K."/>
        </authorList>
    </citation>
    <scope>NUCLEOTIDE SEQUENCE</scope>
    <source>
        <strain evidence="2">TRF0915ILg1</strain>
        <tissue evidence="2">Whole body</tissue>
    </source>
</reference>
<protein>
    <submittedName>
        <fullName evidence="2">Uncharacterized protein</fullName>
    </submittedName>
</protein>
<feature type="compositionally biased region" description="Acidic residues" evidence="1">
    <location>
        <begin position="54"/>
        <end position="63"/>
    </location>
</feature>
<dbReference type="EMBL" id="VTPC01001334">
    <property type="protein sequence ID" value="KAF2902328.1"/>
    <property type="molecule type" value="Genomic_DNA"/>
</dbReference>
<proteinExistence type="predicted"/>
<feature type="region of interest" description="Disordered" evidence="1">
    <location>
        <begin position="79"/>
        <end position="103"/>
    </location>
</feature>
<keyword evidence="3" id="KW-1185">Reference proteome</keyword>
<evidence type="ECO:0000256" key="1">
    <source>
        <dbReference type="SAM" id="MobiDB-lite"/>
    </source>
</evidence>
<gene>
    <name evidence="2" type="ORF">ILUMI_03857</name>
</gene>
<sequence length="129" mass="14603">MRFVDKNALSEASMHEELFELINQGLSDVEILSDEDDGWGSESENVPVLPPEDTSPEIDNNDNEEDCCEAARIDRFARPPLSSDLEMKKKGRGTSEELMSEDGRTWHQIFKASSQKIHARDGIKEHKIT</sequence>
<feature type="region of interest" description="Disordered" evidence="1">
    <location>
        <begin position="33"/>
        <end position="63"/>
    </location>
</feature>
<accession>A0A8K0DFI9</accession>
<comment type="caution">
    <text evidence="2">The sequence shown here is derived from an EMBL/GenBank/DDBJ whole genome shotgun (WGS) entry which is preliminary data.</text>
</comment>
<evidence type="ECO:0000313" key="2">
    <source>
        <dbReference type="EMBL" id="KAF2902328.1"/>
    </source>
</evidence>
<name>A0A8K0DFI9_IGNLU</name>
<dbReference type="Proteomes" id="UP000801492">
    <property type="component" value="Unassembled WGS sequence"/>
</dbReference>
<organism evidence="2 3">
    <name type="scientific">Ignelater luminosus</name>
    <name type="common">Cucubano</name>
    <name type="synonym">Pyrophorus luminosus</name>
    <dbReference type="NCBI Taxonomy" id="2038154"/>
    <lineage>
        <taxon>Eukaryota</taxon>
        <taxon>Metazoa</taxon>
        <taxon>Ecdysozoa</taxon>
        <taxon>Arthropoda</taxon>
        <taxon>Hexapoda</taxon>
        <taxon>Insecta</taxon>
        <taxon>Pterygota</taxon>
        <taxon>Neoptera</taxon>
        <taxon>Endopterygota</taxon>
        <taxon>Coleoptera</taxon>
        <taxon>Polyphaga</taxon>
        <taxon>Elateriformia</taxon>
        <taxon>Elateroidea</taxon>
        <taxon>Elateridae</taxon>
        <taxon>Agrypninae</taxon>
        <taxon>Pyrophorini</taxon>
        <taxon>Ignelater</taxon>
    </lineage>
</organism>
<dbReference type="AlphaFoldDB" id="A0A8K0DFI9"/>